<accession>A0A8J6J0W3</accession>
<dbReference type="Gene3D" id="3.40.50.1000">
    <property type="entry name" value="HAD superfamily/HAD-like"/>
    <property type="match status" value="1"/>
</dbReference>
<dbReference type="NCBIfam" id="TIGR01484">
    <property type="entry name" value="HAD-SF-IIB"/>
    <property type="match status" value="1"/>
</dbReference>
<proteinExistence type="predicted"/>
<dbReference type="Pfam" id="PF08282">
    <property type="entry name" value="Hydrolase_3"/>
    <property type="match status" value="1"/>
</dbReference>
<evidence type="ECO:0000313" key="1">
    <source>
        <dbReference type="EMBL" id="MBC5723286.1"/>
    </source>
</evidence>
<evidence type="ECO:0000313" key="2">
    <source>
        <dbReference type="Proteomes" id="UP000628736"/>
    </source>
</evidence>
<dbReference type="SUPFAM" id="SSF56784">
    <property type="entry name" value="HAD-like"/>
    <property type="match status" value="1"/>
</dbReference>
<dbReference type="PANTHER" id="PTHR10000">
    <property type="entry name" value="PHOSPHOSERINE PHOSPHATASE"/>
    <property type="match status" value="1"/>
</dbReference>
<dbReference type="EMBL" id="JACOPO010000007">
    <property type="protein sequence ID" value="MBC5723286.1"/>
    <property type="molecule type" value="Genomic_DNA"/>
</dbReference>
<dbReference type="InterPro" id="IPR006379">
    <property type="entry name" value="HAD-SF_hydro_IIB"/>
</dbReference>
<dbReference type="Proteomes" id="UP000628736">
    <property type="component" value="Unassembled WGS sequence"/>
</dbReference>
<organism evidence="1 2">
    <name type="scientific">Flintibacter hominis</name>
    <dbReference type="NCBI Taxonomy" id="2763048"/>
    <lineage>
        <taxon>Bacteria</taxon>
        <taxon>Bacillati</taxon>
        <taxon>Bacillota</taxon>
        <taxon>Clostridia</taxon>
        <taxon>Eubacteriales</taxon>
        <taxon>Flintibacter</taxon>
    </lineage>
</organism>
<dbReference type="PANTHER" id="PTHR10000:SF8">
    <property type="entry name" value="HAD SUPERFAMILY HYDROLASE-LIKE, TYPE 3"/>
    <property type="match status" value="1"/>
</dbReference>
<dbReference type="RefSeq" id="WP_186853143.1">
    <property type="nucleotide sequence ID" value="NZ_JACOPO010000007.1"/>
</dbReference>
<keyword evidence="2" id="KW-1185">Reference proteome</keyword>
<gene>
    <name evidence="1" type="ORF">H8S11_10750</name>
</gene>
<dbReference type="InterPro" id="IPR023214">
    <property type="entry name" value="HAD_sf"/>
</dbReference>
<dbReference type="InterPro" id="IPR036412">
    <property type="entry name" value="HAD-like_sf"/>
</dbReference>
<name>A0A8J6J0W3_9FIRM</name>
<dbReference type="AlphaFoldDB" id="A0A8J6J0W3"/>
<reference evidence="1" key="1">
    <citation type="submission" date="2020-08" db="EMBL/GenBank/DDBJ databases">
        <title>Genome public.</title>
        <authorList>
            <person name="Liu C."/>
            <person name="Sun Q."/>
        </authorList>
    </citation>
    <scope>NUCLEOTIDE SEQUENCE</scope>
    <source>
        <strain evidence="1">NSJ-23</strain>
    </source>
</reference>
<dbReference type="GO" id="GO:0000287">
    <property type="term" value="F:magnesium ion binding"/>
    <property type="evidence" value="ECO:0007669"/>
    <property type="project" value="TreeGrafter"/>
</dbReference>
<protein>
    <submittedName>
        <fullName evidence="1">HAD-IIB family hydrolase</fullName>
    </submittedName>
</protein>
<dbReference type="GO" id="GO:0005829">
    <property type="term" value="C:cytosol"/>
    <property type="evidence" value="ECO:0007669"/>
    <property type="project" value="TreeGrafter"/>
</dbReference>
<dbReference type="GO" id="GO:0016791">
    <property type="term" value="F:phosphatase activity"/>
    <property type="evidence" value="ECO:0007669"/>
    <property type="project" value="TreeGrafter"/>
</dbReference>
<keyword evidence="1" id="KW-0378">Hydrolase</keyword>
<sequence length="268" mass="30163">MGKFDGLLLVSDFDDTLYDSHHRVPERNLKALDYFRRQGGRFTVATGRAHRTFSPHVHLVPIDVPVVLSNGSALYDFHQGRMLVQTLLSPTAPQDFGALMDAFPSLGIETYHDEDIFVYNPNPITDAHMKKVGTDYEVRPVSQMPVPWTKAILQQDHPLLLEVQRWLLERYGHLYEAIFSNPYYLEITKKGSTKGGMVDHLVSLLGIDPGKVYCVGDNQNDIPMLARSAIPFAPANCAQEVRDWGARVLCHCDDGVIGDIVEILDKLY</sequence>
<dbReference type="Gene3D" id="3.30.1240.10">
    <property type="match status" value="1"/>
</dbReference>
<comment type="caution">
    <text evidence="1">The sequence shown here is derived from an EMBL/GenBank/DDBJ whole genome shotgun (WGS) entry which is preliminary data.</text>
</comment>